<evidence type="ECO:0000256" key="1">
    <source>
        <dbReference type="SAM" id="MobiDB-lite"/>
    </source>
</evidence>
<organism evidence="2 3">
    <name type="scientific">Aegilops tauschii subsp. strangulata</name>
    <name type="common">Goatgrass</name>
    <dbReference type="NCBI Taxonomy" id="200361"/>
    <lineage>
        <taxon>Eukaryota</taxon>
        <taxon>Viridiplantae</taxon>
        <taxon>Streptophyta</taxon>
        <taxon>Embryophyta</taxon>
        <taxon>Tracheophyta</taxon>
        <taxon>Spermatophyta</taxon>
        <taxon>Magnoliopsida</taxon>
        <taxon>Liliopsida</taxon>
        <taxon>Poales</taxon>
        <taxon>Poaceae</taxon>
        <taxon>BOP clade</taxon>
        <taxon>Pooideae</taxon>
        <taxon>Triticodae</taxon>
        <taxon>Triticeae</taxon>
        <taxon>Triticinae</taxon>
        <taxon>Aegilops</taxon>
    </lineage>
</organism>
<feature type="compositionally biased region" description="Basic and acidic residues" evidence="1">
    <location>
        <begin position="42"/>
        <end position="53"/>
    </location>
</feature>
<keyword evidence="3" id="KW-1185">Reference proteome</keyword>
<reference evidence="3" key="1">
    <citation type="journal article" date="2014" name="Science">
        <title>Ancient hybridizations among the ancestral genomes of bread wheat.</title>
        <authorList>
            <consortium name="International Wheat Genome Sequencing Consortium,"/>
            <person name="Marcussen T."/>
            <person name="Sandve S.R."/>
            <person name="Heier L."/>
            <person name="Spannagl M."/>
            <person name="Pfeifer M."/>
            <person name="Jakobsen K.S."/>
            <person name="Wulff B.B."/>
            <person name="Steuernagel B."/>
            <person name="Mayer K.F."/>
            <person name="Olsen O.A."/>
        </authorList>
    </citation>
    <scope>NUCLEOTIDE SEQUENCE [LARGE SCALE GENOMIC DNA]</scope>
    <source>
        <strain evidence="3">cv. AL8/78</strain>
    </source>
</reference>
<dbReference type="Proteomes" id="UP000015105">
    <property type="component" value="Chromosome 6D"/>
</dbReference>
<sequence length="68" mass="7820">AYACLLDWTPSSLTTLSTLYFSRREHAQNSHNAPHSLGHSTLRGDEHEFDARARPQWRTATRTWPPTN</sequence>
<name>A0A453MQ35_AEGTS</name>
<dbReference type="Gramene" id="AET6Gv20025700.8">
    <property type="protein sequence ID" value="AET6Gv20025700.8"/>
    <property type="gene ID" value="AET6Gv20025700"/>
</dbReference>
<dbReference type="EnsemblPlants" id="AET6Gv20025700.8">
    <property type="protein sequence ID" value="AET6Gv20025700.8"/>
    <property type="gene ID" value="AET6Gv20025700"/>
</dbReference>
<reference evidence="2" key="3">
    <citation type="journal article" date="2017" name="Nature">
        <title>Genome sequence of the progenitor of the wheat D genome Aegilops tauschii.</title>
        <authorList>
            <person name="Luo M.C."/>
            <person name="Gu Y.Q."/>
            <person name="Puiu D."/>
            <person name="Wang H."/>
            <person name="Twardziok S.O."/>
            <person name="Deal K.R."/>
            <person name="Huo N."/>
            <person name="Zhu T."/>
            <person name="Wang L."/>
            <person name="Wang Y."/>
            <person name="McGuire P.E."/>
            <person name="Liu S."/>
            <person name="Long H."/>
            <person name="Ramasamy R.K."/>
            <person name="Rodriguez J.C."/>
            <person name="Van S.L."/>
            <person name="Yuan L."/>
            <person name="Wang Z."/>
            <person name="Xia Z."/>
            <person name="Xiao L."/>
            <person name="Anderson O.D."/>
            <person name="Ouyang S."/>
            <person name="Liang Y."/>
            <person name="Zimin A.V."/>
            <person name="Pertea G."/>
            <person name="Qi P."/>
            <person name="Bennetzen J.L."/>
            <person name="Dai X."/>
            <person name="Dawson M.W."/>
            <person name="Muller H.G."/>
            <person name="Kugler K."/>
            <person name="Rivarola-Duarte L."/>
            <person name="Spannagl M."/>
            <person name="Mayer K.F.X."/>
            <person name="Lu F.H."/>
            <person name="Bevan M.W."/>
            <person name="Leroy P."/>
            <person name="Li P."/>
            <person name="You F.M."/>
            <person name="Sun Q."/>
            <person name="Liu Z."/>
            <person name="Lyons E."/>
            <person name="Wicker T."/>
            <person name="Salzberg S.L."/>
            <person name="Devos K.M."/>
            <person name="Dvorak J."/>
        </authorList>
    </citation>
    <scope>NUCLEOTIDE SEQUENCE [LARGE SCALE GENOMIC DNA]</scope>
    <source>
        <strain evidence="2">cv. AL8/78</strain>
    </source>
</reference>
<dbReference type="AlphaFoldDB" id="A0A453MQ35"/>
<reference evidence="2" key="5">
    <citation type="journal article" date="2021" name="G3 (Bethesda)">
        <title>Aegilops tauschii genome assembly Aet v5.0 features greater sequence contiguity and improved annotation.</title>
        <authorList>
            <person name="Wang L."/>
            <person name="Zhu T."/>
            <person name="Rodriguez J.C."/>
            <person name="Deal K.R."/>
            <person name="Dubcovsky J."/>
            <person name="McGuire P.E."/>
            <person name="Lux T."/>
            <person name="Spannagl M."/>
            <person name="Mayer K.F.X."/>
            <person name="Baldrich P."/>
            <person name="Meyers B.C."/>
            <person name="Huo N."/>
            <person name="Gu Y.Q."/>
            <person name="Zhou H."/>
            <person name="Devos K.M."/>
            <person name="Bennetzen J.L."/>
            <person name="Unver T."/>
            <person name="Budak H."/>
            <person name="Gulick P.J."/>
            <person name="Galiba G."/>
            <person name="Kalapos B."/>
            <person name="Nelson D.R."/>
            <person name="Li P."/>
            <person name="You F.M."/>
            <person name="Luo M.C."/>
            <person name="Dvorak J."/>
        </authorList>
    </citation>
    <scope>NUCLEOTIDE SEQUENCE [LARGE SCALE GENOMIC DNA]</scope>
    <source>
        <strain evidence="2">cv. AL8/78</strain>
    </source>
</reference>
<proteinExistence type="predicted"/>
<accession>A0A453MQ35</accession>
<feature type="region of interest" description="Disordered" evidence="1">
    <location>
        <begin position="27"/>
        <end position="68"/>
    </location>
</feature>
<protein>
    <submittedName>
        <fullName evidence="2">Uncharacterized protein</fullName>
    </submittedName>
</protein>
<reference evidence="3" key="2">
    <citation type="journal article" date="2017" name="Nat. Plants">
        <title>The Aegilops tauschii genome reveals multiple impacts of transposons.</title>
        <authorList>
            <person name="Zhao G."/>
            <person name="Zou C."/>
            <person name="Li K."/>
            <person name="Wang K."/>
            <person name="Li T."/>
            <person name="Gao L."/>
            <person name="Zhang X."/>
            <person name="Wang H."/>
            <person name="Yang Z."/>
            <person name="Liu X."/>
            <person name="Jiang W."/>
            <person name="Mao L."/>
            <person name="Kong X."/>
            <person name="Jiao Y."/>
            <person name="Jia J."/>
        </authorList>
    </citation>
    <scope>NUCLEOTIDE SEQUENCE [LARGE SCALE GENOMIC DNA]</scope>
    <source>
        <strain evidence="3">cv. AL8/78</strain>
    </source>
</reference>
<feature type="compositionally biased region" description="Polar residues" evidence="1">
    <location>
        <begin position="58"/>
        <end position="68"/>
    </location>
</feature>
<evidence type="ECO:0000313" key="2">
    <source>
        <dbReference type="EnsemblPlants" id="AET6Gv20025700.8"/>
    </source>
</evidence>
<reference evidence="2" key="4">
    <citation type="submission" date="2019-03" db="UniProtKB">
        <authorList>
            <consortium name="EnsemblPlants"/>
        </authorList>
    </citation>
    <scope>IDENTIFICATION</scope>
</reference>
<evidence type="ECO:0000313" key="3">
    <source>
        <dbReference type="Proteomes" id="UP000015105"/>
    </source>
</evidence>